<organism evidence="1 2">
    <name type="scientific">Pseudomonas nicosulfuronedens</name>
    <dbReference type="NCBI Taxonomy" id="2571105"/>
    <lineage>
        <taxon>Bacteria</taxon>
        <taxon>Pseudomonadati</taxon>
        <taxon>Pseudomonadota</taxon>
        <taxon>Gammaproteobacteria</taxon>
        <taxon>Pseudomonadales</taxon>
        <taxon>Pseudomonadaceae</taxon>
        <taxon>Pseudomonas</taxon>
    </lineage>
</organism>
<proteinExistence type="predicted"/>
<sequence length="87" mass="10018">MELFEEIIVWGRTAAGLLVKYRCFRNLSNNLFAVQSADFFEKTADSKSILASEIQAMELFLDESPEIRSSWHASLTEAIQKHMDDFE</sequence>
<evidence type="ECO:0000313" key="1">
    <source>
        <dbReference type="EMBL" id="TLX69599.1"/>
    </source>
</evidence>
<dbReference type="AlphaFoldDB" id="A0A5R9QKA0"/>
<dbReference type="Proteomes" id="UP000306635">
    <property type="component" value="Unassembled WGS sequence"/>
</dbReference>
<dbReference type="EMBL" id="SWDV01000100">
    <property type="protein sequence ID" value="TLX69599.1"/>
    <property type="molecule type" value="Genomic_DNA"/>
</dbReference>
<name>A0A5R9QKA0_9PSED</name>
<keyword evidence="2" id="KW-1185">Reference proteome</keyword>
<protein>
    <submittedName>
        <fullName evidence="1">Uncharacterized protein</fullName>
    </submittedName>
</protein>
<evidence type="ECO:0000313" key="2">
    <source>
        <dbReference type="Proteomes" id="UP000306635"/>
    </source>
</evidence>
<dbReference type="RefSeq" id="WP_138527001.1">
    <property type="nucleotide sequence ID" value="NZ_SWDV01000100.1"/>
</dbReference>
<gene>
    <name evidence="1" type="ORF">FAS41_30560</name>
</gene>
<accession>A0A5R9QKA0</accession>
<comment type="caution">
    <text evidence="1">The sequence shown here is derived from an EMBL/GenBank/DDBJ whole genome shotgun (WGS) entry which is preliminary data.</text>
</comment>
<dbReference type="OrthoDB" id="6998629at2"/>
<reference evidence="1 2" key="1">
    <citation type="submission" date="2019-04" db="EMBL/GenBank/DDBJ databases">
        <authorList>
            <person name="Li M."/>
        </authorList>
    </citation>
    <scope>NUCLEOTIDE SEQUENCE [LARGE SCALE GENOMIC DNA]</scope>
    <source>
        <strain evidence="1 2">LAM1902</strain>
    </source>
</reference>